<dbReference type="SUPFAM" id="SSF88946">
    <property type="entry name" value="Sigma2 domain of RNA polymerase sigma factors"/>
    <property type="match status" value="1"/>
</dbReference>
<dbReference type="GO" id="GO:0006352">
    <property type="term" value="P:DNA-templated transcription initiation"/>
    <property type="evidence" value="ECO:0007669"/>
    <property type="project" value="InterPro"/>
</dbReference>
<keyword evidence="2" id="KW-0731">Sigma factor</keyword>
<reference evidence="5 6" key="1">
    <citation type="submission" date="2017-11" db="EMBL/GenBank/DDBJ databases">
        <title>Draft Genome Sequence of Sporolactobacillus inulinus NBRC 111894 Isolated from Koso, a Japanese Sugar-Vegetable Fermented Beverage.</title>
        <authorList>
            <person name="Chiou T.Y."/>
            <person name="Oshima K."/>
            <person name="Suda W."/>
            <person name="Hattori M."/>
            <person name="Takahashi T."/>
        </authorList>
    </citation>
    <scope>NUCLEOTIDE SEQUENCE [LARGE SCALE GENOMIC DNA]</scope>
    <source>
        <strain evidence="5 6">NBRC111894</strain>
    </source>
</reference>
<evidence type="ECO:0000256" key="1">
    <source>
        <dbReference type="ARBA" id="ARBA00023015"/>
    </source>
</evidence>
<feature type="domain" description="RNA polymerase sigma-70 region 2" evidence="4">
    <location>
        <begin position="23"/>
        <end position="68"/>
    </location>
</feature>
<dbReference type="InterPro" id="IPR013325">
    <property type="entry name" value="RNA_pol_sigma_r2"/>
</dbReference>
<gene>
    <name evidence="5" type="ORF">NBRC111894_3857</name>
</gene>
<dbReference type="AlphaFoldDB" id="A0A4Y1ZH76"/>
<organism evidence="5 6">
    <name type="scientific">Sporolactobacillus inulinus</name>
    <dbReference type="NCBI Taxonomy" id="2078"/>
    <lineage>
        <taxon>Bacteria</taxon>
        <taxon>Bacillati</taxon>
        <taxon>Bacillota</taxon>
        <taxon>Bacilli</taxon>
        <taxon>Bacillales</taxon>
        <taxon>Sporolactobacillaceae</taxon>
        <taxon>Sporolactobacillus</taxon>
    </lineage>
</organism>
<protein>
    <submittedName>
        <fullName evidence="5">RNA polymerase sigma factor SigW</fullName>
    </submittedName>
</protein>
<evidence type="ECO:0000313" key="5">
    <source>
        <dbReference type="EMBL" id="GAY78303.1"/>
    </source>
</evidence>
<evidence type="ECO:0000256" key="2">
    <source>
        <dbReference type="ARBA" id="ARBA00023082"/>
    </source>
</evidence>
<dbReference type="InterPro" id="IPR039425">
    <property type="entry name" value="RNA_pol_sigma-70-like"/>
</dbReference>
<dbReference type="Pfam" id="PF04542">
    <property type="entry name" value="Sigma70_r2"/>
    <property type="match status" value="1"/>
</dbReference>
<accession>A0A4Y1ZH76</accession>
<dbReference type="PANTHER" id="PTHR43133:SF60">
    <property type="entry name" value="RNA POLYMERASE SIGMA FACTOR SIGV"/>
    <property type="match status" value="1"/>
</dbReference>
<dbReference type="Proteomes" id="UP000319716">
    <property type="component" value="Unassembled WGS sequence"/>
</dbReference>
<evidence type="ECO:0000259" key="4">
    <source>
        <dbReference type="Pfam" id="PF04542"/>
    </source>
</evidence>
<proteinExistence type="predicted"/>
<name>A0A4Y1ZH76_9BACL</name>
<keyword evidence="1" id="KW-0805">Transcription regulation</keyword>
<dbReference type="EMBL" id="BEXB01000045">
    <property type="protein sequence ID" value="GAY78303.1"/>
    <property type="molecule type" value="Genomic_DNA"/>
</dbReference>
<comment type="caution">
    <text evidence="5">The sequence shown here is derived from an EMBL/GenBank/DDBJ whole genome shotgun (WGS) entry which is preliminary data.</text>
</comment>
<dbReference type="GO" id="GO:0016987">
    <property type="term" value="F:sigma factor activity"/>
    <property type="evidence" value="ECO:0007669"/>
    <property type="project" value="UniProtKB-KW"/>
</dbReference>
<sequence>MDQTEKRLIKKVKKGDQQAFALLVERYKNSVFAICLRMVGQVQEAEDLSQEAFIRAYKHIDQYDPDRNFQRGCFGSQRICQSTFCAAERTRFLLMRLYRGRRI</sequence>
<evidence type="ECO:0000313" key="6">
    <source>
        <dbReference type="Proteomes" id="UP000319716"/>
    </source>
</evidence>
<dbReference type="Gene3D" id="1.10.1740.10">
    <property type="match status" value="1"/>
</dbReference>
<keyword evidence="3" id="KW-0804">Transcription</keyword>
<dbReference type="InterPro" id="IPR007627">
    <property type="entry name" value="RNA_pol_sigma70_r2"/>
</dbReference>
<evidence type="ECO:0000256" key="3">
    <source>
        <dbReference type="ARBA" id="ARBA00023163"/>
    </source>
</evidence>
<dbReference type="PANTHER" id="PTHR43133">
    <property type="entry name" value="RNA POLYMERASE ECF-TYPE SIGMA FACTO"/>
    <property type="match status" value="1"/>
</dbReference>